<evidence type="ECO:0000313" key="1">
    <source>
        <dbReference type="EMBL" id="PWN32753.1"/>
    </source>
</evidence>
<reference evidence="1 2" key="1">
    <citation type="journal article" date="2018" name="Mol. Biol. Evol.">
        <title>Broad Genomic Sampling Reveals a Smut Pathogenic Ancestry of the Fungal Clade Ustilaginomycotina.</title>
        <authorList>
            <person name="Kijpornyongpan T."/>
            <person name="Mondo S.J."/>
            <person name="Barry K."/>
            <person name="Sandor L."/>
            <person name="Lee J."/>
            <person name="Lipzen A."/>
            <person name="Pangilinan J."/>
            <person name="LaButti K."/>
            <person name="Hainaut M."/>
            <person name="Henrissat B."/>
            <person name="Grigoriev I.V."/>
            <person name="Spatafora J.W."/>
            <person name="Aime M.C."/>
        </authorList>
    </citation>
    <scope>NUCLEOTIDE SEQUENCE [LARGE SCALE GENOMIC DNA]</scope>
    <source>
        <strain evidence="1 2">MCA 3882</strain>
    </source>
</reference>
<sequence length="332" mass="37643">MTSANTPKREDVEIFIRLFDAHLAQSSTTTSSPESIIPITYRDDTNSPSDTVDPTAQLELFKSKLPKSEQEYFGRLAEQRRSAFHANQAQRRQAYLHSLLVQLPPFSLSQQDKAHLRSNSARQRRLQDLQTFCKRFCTPSNIGVRPFFAALKRLLEAQSSDRYGRRLQWLLDDAVLMETGGDDFMQSAVYILKAVLHFEENKPLDRATLNPFSDEISTKPNEQDTEGVENSEILRIWTIPAHLGNLECASLARIIPSHVLPKRGKGSSPAYANGALDRLARDDEEQQSLSIVELPTGSLRYAPLTTASRDADYRGGWIEWIIDWVVSFVRIH</sequence>
<accession>A0A316V989</accession>
<dbReference type="RefSeq" id="XP_025353055.1">
    <property type="nucleotide sequence ID" value="XM_025501472.1"/>
</dbReference>
<dbReference type="GeneID" id="37023253"/>
<keyword evidence="2" id="KW-1185">Reference proteome</keyword>
<dbReference type="Proteomes" id="UP000245771">
    <property type="component" value="Unassembled WGS sequence"/>
</dbReference>
<gene>
    <name evidence="1" type="ORF">FA14DRAFT_185691</name>
</gene>
<proteinExistence type="predicted"/>
<dbReference type="InParanoid" id="A0A316V989"/>
<protein>
    <submittedName>
        <fullName evidence="1">Uncharacterized protein</fullName>
    </submittedName>
</protein>
<dbReference type="OrthoDB" id="2568455at2759"/>
<dbReference type="EMBL" id="KZ819605">
    <property type="protein sequence ID" value="PWN32753.1"/>
    <property type="molecule type" value="Genomic_DNA"/>
</dbReference>
<evidence type="ECO:0000313" key="2">
    <source>
        <dbReference type="Proteomes" id="UP000245771"/>
    </source>
</evidence>
<organism evidence="1 2">
    <name type="scientific">Meira miltonrushii</name>
    <dbReference type="NCBI Taxonomy" id="1280837"/>
    <lineage>
        <taxon>Eukaryota</taxon>
        <taxon>Fungi</taxon>
        <taxon>Dikarya</taxon>
        <taxon>Basidiomycota</taxon>
        <taxon>Ustilaginomycotina</taxon>
        <taxon>Exobasidiomycetes</taxon>
        <taxon>Exobasidiales</taxon>
        <taxon>Brachybasidiaceae</taxon>
        <taxon>Meira</taxon>
    </lineage>
</organism>
<name>A0A316V989_9BASI</name>
<dbReference type="AlphaFoldDB" id="A0A316V989"/>